<comment type="function">
    <text evidence="1">Required for respiratory activity and maintenance and expression of the mitochondrial genome.</text>
</comment>
<reference evidence="8" key="1">
    <citation type="submission" date="2019-04" db="EMBL/GenBank/DDBJ databases">
        <title>Friends and foes A comparative genomics studyof 23 Aspergillus species from section Flavi.</title>
        <authorList>
            <consortium name="DOE Joint Genome Institute"/>
            <person name="Kjaerbolling I."/>
            <person name="Vesth T."/>
            <person name="Frisvad J.C."/>
            <person name="Nybo J.L."/>
            <person name="Theobald S."/>
            <person name="Kildgaard S."/>
            <person name="Isbrandt T."/>
            <person name="Kuo A."/>
            <person name="Sato A."/>
            <person name="Lyhne E.K."/>
            <person name="Kogle M.E."/>
            <person name="Wiebenga A."/>
            <person name="Kun R.S."/>
            <person name="Lubbers R.J."/>
            <person name="Makela M.R."/>
            <person name="Barry K."/>
            <person name="Chovatia M."/>
            <person name="Clum A."/>
            <person name="Daum C."/>
            <person name="Haridas S."/>
            <person name="He G."/>
            <person name="LaButti K."/>
            <person name="Lipzen A."/>
            <person name="Mondo S."/>
            <person name="Riley R."/>
            <person name="Salamov A."/>
            <person name="Simmons B.A."/>
            <person name="Magnuson J.K."/>
            <person name="Henrissat B."/>
            <person name="Mortensen U.H."/>
            <person name="Larsen T.O."/>
            <person name="Devries R.P."/>
            <person name="Grigoriev I.V."/>
            <person name="Machida M."/>
            <person name="Baker S.E."/>
            <person name="Andersen M.R."/>
        </authorList>
    </citation>
    <scope>NUCLEOTIDE SEQUENCE [LARGE SCALE GENOMIC DNA]</scope>
    <source>
        <strain evidence="8">CBS 553.77</strain>
    </source>
</reference>
<evidence type="ECO:0000256" key="5">
    <source>
        <dbReference type="ARBA" id="ARBA00022946"/>
    </source>
</evidence>
<evidence type="ECO:0000256" key="4">
    <source>
        <dbReference type="ARBA" id="ARBA00013566"/>
    </source>
</evidence>
<dbReference type="GO" id="GO:0005739">
    <property type="term" value="C:mitochondrion"/>
    <property type="evidence" value="ECO:0007669"/>
    <property type="project" value="UniProtKB-SubCell"/>
</dbReference>
<dbReference type="PANTHER" id="PTHR13475">
    <property type="entry name" value="NEUGRIN"/>
    <property type="match status" value="1"/>
</dbReference>
<comment type="similarity">
    <text evidence="3">Belongs to the RRG9 family.</text>
</comment>
<evidence type="ECO:0000313" key="7">
    <source>
        <dbReference type="EMBL" id="KAE8352654.1"/>
    </source>
</evidence>
<feature type="compositionally biased region" description="Polar residues" evidence="6">
    <location>
        <begin position="37"/>
        <end position="56"/>
    </location>
</feature>
<dbReference type="Pfam" id="PF06413">
    <property type="entry name" value="Neugrin"/>
    <property type="match status" value="1"/>
</dbReference>
<dbReference type="EMBL" id="ML739122">
    <property type="protein sequence ID" value="KAE8352654.1"/>
    <property type="molecule type" value="Genomic_DNA"/>
</dbReference>
<feature type="compositionally biased region" description="Polar residues" evidence="6">
    <location>
        <begin position="75"/>
        <end position="93"/>
    </location>
</feature>
<gene>
    <name evidence="7" type="ORF">BDV28DRAFT_134690</name>
</gene>
<keyword evidence="8" id="KW-1185">Reference proteome</keyword>
<dbReference type="Proteomes" id="UP000327118">
    <property type="component" value="Unassembled WGS sequence"/>
</dbReference>
<organism evidence="7 8">
    <name type="scientific">Aspergillus coremiiformis</name>
    <dbReference type="NCBI Taxonomy" id="138285"/>
    <lineage>
        <taxon>Eukaryota</taxon>
        <taxon>Fungi</taxon>
        <taxon>Dikarya</taxon>
        <taxon>Ascomycota</taxon>
        <taxon>Pezizomycotina</taxon>
        <taxon>Eurotiomycetes</taxon>
        <taxon>Eurotiomycetidae</taxon>
        <taxon>Eurotiales</taxon>
        <taxon>Aspergillaceae</taxon>
        <taxon>Aspergillus</taxon>
        <taxon>Aspergillus subgen. Circumdati</taxon>
    </lineage>
</organism>
<sequence>MVTFCARSAKLTLPALLRNVYRSDFAPELHSLRDTQGLVSQSRAPYSHQSYNNSRKFTPRSRLRVASDENAAARTASQNPTTPVTKANSPSQVKSDKTSTKSSRNKKHERGDHSLNDFTPKKKKEHWQIQKEALKKKFTGGWNPSKKLSPDALDGIRHLHAAAPEHFTTPILAEKFQVSPEAIRRILKSNWRPSADEMEDRRKRWEKRHDRIWSHLSELGLRPKTKRTEDLADTKILYDQRDKDSKSPE</sequence>
<proteinExistence type="inferred from homology"/>
<dbReference type="OrthoDB" id="5578174at2759"/>
<name>A0A5N6Z4S5_9EURO</name>
<dbReference type="InterPro" id="IPR010487">
    <property type="entry name" value="NGRN/Rrg9"/>
</dbReference>
<feature type="region of interest" description="Disordered" evidence="6">
    <location>
        <begin position="36"/>
        <end position="124"/>
    </location>
</feature>
<evidence type="ECO:0000256" key="6">
    <source>
        <dbReference type="SAM" id="MobiDB-lite"/>
    </source>
</evidence>
<dbReference type="GO" id="GO:0005634">
    <property type="term" value="C:nucleus"/>
    <property type="evidence" value="ECO:0007669"/>
    <property type="project" value="TreeGrafter"/>
</dbReference>
<comment type="subcellular location">
    <subcellularLocation>
        <location evidence="2">Mitochondrion</location>
    </subcellularLocation>
</comment>
<protein>
    <recommendedName>
        <fullName evidence="4">Required for respiratory growth protein 9, mitochondrial</fullName>
    </recommendedName>
</protein>
<evidence type="ECO:0000256" key="1">
    <source>
        <dbReference type="ARBA" id="ARBA00003548"/>
    </source>
</evidence>
<dbReference type="AlphaFoldDB" id="A0A5N6Z4S5"/>
<keyword evidence="5" id="KW-0809">Transit peptide</keyword>
<evidence type="ECO:0000313" key="8">
    <source>
        <dbReference type="Proteomes" id="UP000327118"/>
    </source>
</evidence>
<evidence type="ECO:0000256" key="3">
    <source>
        <dbReference type="ARBA" id="ARBA00010895"/>
    </source>
</evidence>
<evidence type="ECO:0000256" key="2">
    <source>
        <dbReference type="ARBA" id="ARBA00004173"/>
    </source>
</evidence>
<accession>A0A5N6Z4S5</accession>
<dbReference type="PANTHER" id="PTHR13475:SF3">
    <property type="entry name" value="NEUGRIN"/>
    <property type="match status" value="1"/>
</dbReference>